<dbReference type="EMBL" id="CP060782">
    <property type="protein sequence ID" value="QNP46547.1"/>
    <property type="molecule type" value="Genomic_DNA"/>
</dbReference>
<dbReference type="InterPro" id="IPR014980">
    <property type="entry name" value="DOPA_dioxygen"/>
</dbReference>
<proteinExistence type="predicted"/>
<dbReference type="PANTHER" id="PTHR36423">
    <property type="entry name" value="AFR070WP"/>
    <property type="match status" value="1"/>
</dbReference>
<evidence type="ECO:0000313" key="1">
    <source>
        <dbReference type="EMBL" id="QNP46547.1"/>
    </source>
</evidence>
<reference evidence="1 2" key="1">
    <citation type="submission" date="2020-08" db="EMBL/GenBank/DDBJ databases">
        <title>Genome sequence of Sphingomonas sediminicola KACC 15039T.</title>
        <authorList>
            <person name="Hyun D.-W."/>
            <person name="Bae J.-W."/>
        </authorList>
    </citation>
    <scope>NUCLEOTIDE SEQUENCE [LARGE SCALE GENOMIC DNA]</scope>
    <source>
        <strain evidence="1 2">KACC 15039</strain>
    </source>
</reference>
<dbReference type="Proteomes" id="UP000516105">
    <property type="component" value="Chromosome"/>
</dbReference>
<sequence>MNLPDDAPYHAHIYFKPDQQSTAEELKGRFEAEPDIIFVGVIQDKSGPHPLPQFEVHFRRQSLARVRELILASGSRALVHPLTEDDLADHTSLAEWFGEPLDLDLTTLDPPGMNKGIERFGSAA</sequence>
<dbReference type="InterPro" id="IPR023389">
    <property type="entry name" value="DOPA-like_sf"/>
</dbReference>
<accession>A0ABX6T9L5</accession>
<dbReference type="GO" id="GO:0051213">
    <property type="term" value="F:dioxygenase activity"/>
    <property type="evidence" value="ECO:0007669"/>
    <property type="project" value="UniProtKB-KW"/>
</dbReference>
<name>A0ABX6T9L5_9SPHN</name>
<organism evidence="1 2">
    <name type="scientific">Sphingomonas sediminicola</name>
    <dbReference type="NCBI Taxonomy" id="386874"/>
    <lineage>
        <taxon>Bacteria</taxon>
        <taxon>Pseudomonadati</taxon>
        <taxon>Pseudomonadota</taxon>
        <taxon>Alphaproteobacteria</taxon>
        <taxon>Sphingomonadales</taxon>
        <taxon>Sphingomonadaceae</taxon>
        <taxon>Sphingomonas</taxon>
    </lineage>
</organism>
<protein>
    <submittedName>
        <fullName evidence="1">Aromatic ring-opening dioxygenase</fullName>
    </submittedName>
</protein>
<dbReference type="Pfam" id="PF08883">
    <property type="entry name" value="DOPA_dioxygen"/>
    <property type="match status" value="1"/>
</dbReference>
<gene>
    <name evidence="1" type="ORF">H9L14_05280</name>
</gene>
<evidence type="ECO:0000313" key="2">
    <source>
        <dbReference type="Proteomes" id="UP000516105"/>
    </source>
</evidence>
<keyword evidence="1" id="KW-0223">Dioxygenase</keyword>
<keyword evidence="2" id="KW-1185">Reference proteome</keyword>
<dbReference type="RefSeq" id="WP_187709500.1">
    <property type="nucleotide sequence ID" value="NZ_CP060782.1"/>
</dbReference>
<dbReference type="PANTHER" id="PTHR36423:SF2">
    <property type="entry name" value="AFR070WP"/>
    <property type="match status" value="1"/>
</dbReference>
<dbReference type="SUPFAM" id="SSF143410">
    <property type="entry name" value="DOPA-like"/>
    <property type="match status" value="1"/>
</dbReference>
<keyword evidence="1" id="KW-0560">Oxidoreductase</keyword>
<dbReference type="Gene3D" id="3.30.70.1240">
    <property type="entry name" value="DOPA-like domains"/>
    <property type="match status" value="1"/>
</dbReference>